<evidence type="ECO:0000313" key="2">
    <source>
        <dbReference type="Proteomes" id="UP001567538"/>
    </source>
</evidence>
<comment type="caution">
    <text evidence="1">The sequence shown here is derived from an EMBL/GenBank/DDBJ whole genome shotgun (WGS) entry which is preliminary data.</text>
</comment>
<keyword evidence="2" id="KW-1185">Reference proteome</keyword>
<reference evidence="1 2" key="1">
    <citation type="submission" date="2024-06" db="EMBL/GenBank/DDBJ databases">
        <title>A chromosome level genome sequence of Diviner's sage (Salvia divinorum).</title>
        <authorList>
            <person name="Ford S.A."/>
            <person name="Ro D.-K."/>
            <person name="Ness R.W."/>
            <person name="Phillips M.A."/>
        </authorList>
    </citation>
    <scope>NUCLEOTIDE SEQUENCE [LARGE SCALE GENOMIC DNA]</scope>
    <source>
        <strain evidence="1">SAF-2024a</strain>
        <tissue evidence="1">Leaf</tissue>
    </source>
</reference>
<accession>A0ABD1GLW7</accession>
<gene>
    <name evidence="1" type="ORF">AAHA92_21887</name>
</gene>
<sequence length="66" mass="7285">MRLIPVAVQSVSTGRSPSRFKDEVSSLALPSLCRWLLGSPSRLAATRLAVRWESWFGSPDAKLKIT</sequence>
<dbReference type="Proteomes" id="UP001567538">
    <property type="component" value="Unassembled WGS sequence"/>
</dbReference>
<proteinExistence type="predicted"/>
<dbReference type="EMBL" id="JBEAFC010000008">
    <property type="protein sequence ID" value="KAL1545128.1"/>
    <property type="molecule type" value="Genomic_DNA"/>
</dbReference>
<evidence type="ECO:0000313" key="1">
    <source>
        <dbReference type="EMBL" id="KAL1545128.1"/>
    </source>
</evidence>
<protein>
    <submittedName>
        <fullName evidence="1">Uncharacterized protein</fullName>
    </submittedName>
</protein>
<name>A0ABD1GLW7_SALDI</name>
<organism evidence="1 2">
    <name type="scientific">Salvia divinorum</name>
    <name type="common">Maria pastora</name>
    <name type="synonym">Diviner's sage</name>
    <dbReference type="NCBI Taxonomy" id="28513"/>
    <lineage>
        <taxon>Eukaryota</taxon>
        <taxon>Viridiplantae</taxon>
        <taxon>Streptophyta</taxon>
        <taxon>Embryophyta</taxon>
        <taxon>Tracheophyta</taxon>
        <taxon>Spermatophyta</taxon>
        <taxon>Magnoliopsida</taxon>
        <taxon>eudicotyledons</taxon>
        <taxon>Gunneridae</taxon>
        <taxon>Pentapetalae</taxon>
        <taxon>asterids</taxon>
        <taxon>lamiids</taxon>
        <taxon>Lamiales</taxon>
        <taxon>Lamiaceae</taxon>
        <taxon>Nepetoideae</taxon>
        <taxon>Mentheae</taxon>
        <taxon>Salviinae</taxon>
        <taxon>Salvia</taxon>
        <taxon>Salvia subgen. Calosphace</taxon>
    </lineage>
</organism>
<dbReference type="AlphaFoldDB" id="A0ABD1GLW7"/>